<accession>A0A0A9GPZ1</accession>
<protein>
    <submittedName>
        <fullName evidence="2">Uncharacterized protein</fullName>
    </submittedName>
</protein>
<organism evidence="2">
    <name type="scientific">Arundo donax</name>
    <name type="common">Giant reed</name>
    <name type="synonym">Donax arundinaceus</name>
    <dbReference type="NCBI Taxonomy" id="35708"/>
    <lineage>
        <taxon>Eukaryota</taxon>
        <taxon>Viridiplantae</taxon>
        <taxon>Streptophyta</taxon>
        <taxon>Embryophyta</taxon>
        <taxon>Tracheophyta</taxon>
        <taxon>Spermatophyta</taxon>
        <taxon>Magnoliopsida</taxon>
        <taxon>Liliopsida</taxon>
        <taxon>Poales</taxon>
        <taxon>Poaceae</taxon>
        <taxon>PACMAD clade</taxon>
        <taxon>Arundinoideae</taxon>
        <taxon>Arundineae</taxon>
        <taxon>Arundo</taxon>
    </lineage>
</organism>
<sequence>MDETLKFCASGESTNPERSASVLNGSWSPRPLSNLDASNPKDILNLGSLNCPTETLLIGTCFSRNSGSELNFSAKLQRSSCASGRSMYMENCLLSPPCWYGSLRTLKLL</sequence>
<dbReference type="EMBL" id="GBRH01175148">
    <property type="protein sequence ID" value="JAE22748.1"/>
    <property type="molecule type" value="Transcribed_RNA"/>
</dbReference>
<reference evidence="2" key="2">
    <citation type="journal article" date="2015" name="Data Brief">
        <title>Shoot transcriptome of the giant reed, Arundo donax.</title>
        <authorList>
            <person name="Barrero R.A."/>
            <person name="Guerrero F.D."/>
            <person name="Moolhuijzen P."/>
            <person name="Goolsby J.A."/>
            <person name="Tidwell J."/>
            <person name="Bellgard S.E."/>
            <person name="Bellgard M.I."/>
        </authorList>
    </citation>
    <scope>NUCLEOTIDE SEQUENCE</scope>
    <source>
        <tissue evidence="2">Shoot tissue taken approximately 20 cm above the soil surface</tissue>
    </source>
</reference>
<feature type="compositionally biased region" description="Polar residues" evidence="1">
    <location>
        <begin position="11"/>
        <end position="23"/>
    </location>
</feature>
<reference evidence="2" key="1">
    <citation type="submission" date="2014-09" db="EMBL/GenBank/DDBJ databases">
        <authorList>
            <person name="Magalhaes I.L.F."/>
            <person name="Oliveira U."/>
            <person name="Santos F.R."/>
            <person name="Vidigal T.H.D.A."/>
            <person name="Brescovit A.D."/>
            <person name="Santos A.J."/>
        </authorList>
    </citation>
    <scope>NUCLEOTIDE SEQUENCE</scope>
    <source>
        <tissue evidence="2">Shoot tissue taken approximately 20 cm above the soil surface</tissue>
    </source>
</reference>
<proteinExistence type="predicted"/>
<evidence type="ECO:0000313" key="2">
    <source>
        <dbReference type="EMBL" id="JAE22748.1"/>
    </source>
</evidence>
<feature type="region of interest" description="Disordered" evidence="1">
    <location>
        <begin position="1"/>
        <end position="23"/>
    </location>
</feature>
<name>A0A0A9GPZ1_ARUDO</name>
<dbReference type="AlphaFoldDB" id="A0A0A9GPZ1"/>
<evidence type="ECO:0000256" key="1">
    <source>
        <dbReference type="SAM" id="MobiDB-lite"/>
    </source>
</evidence>